<evidence type="ECO:0000313" key="2">
    <source>
        <dbReference type="Proteomes" id="UP000222542"/>
    </source>
</evidence>
<evidence type="ECO:0008006" key="3">
    <source>
        <dbReference type="Google" id="ProtNLM"/>
    </source>
</evidence>
<proteinExistence type="predicted"/>
<sequence length="132" mass="15203">MNINQELPKEIEIVDLYRKKFIQQVAYDWKPVFCTICAQFGHVCRREEKGPLDYEKGKEQVAQQGLNGGKKMVQKWVGKGIKIAENKAELEEKEIPKIQQENNVIISTPRIVNQASSSYTPPEGWEVCHMLN</sequence>
<protein>
    <recommendedName>
        <fullName evidence="3">Zinc knuckle CX2CX4HX4C domain-containing protein</fullName>
    </recommendedName>
</protein>
<dbReference type="Gramene" id="PHT89238">
    <property type="protein sequence ID" value="PHT89238"/>
    <property type="gene ID" value="T459_04351"/>
</dbReference>
<dbReference type="PANTHER" id="PTHR33233:SF17">
    <property type="entry name" value="DUF4283 DOMAIN-CONTAINING PROTEIN"/>
    <property type="match status" value="1"/>
</dbReference>
<dbReference type="STRING" id="4072.A0A2G3A4U3"/>
<keyword evidence="2" id="KW-1185">Reference proteome</keyword>
<dbReference type="PANTHER" id="PTHR33233">
    <property type="entry name" value="ENDONUCLEASE/EXONUCLEASE/PHOSPHATASE"/>
    <property type="match status" value="1"/>
</dbReference>
<dbReference type="Proteomes" id="UP000222542">
    <property type="component" value="Unassembled WGS sequence"/>
</dbReference>
<evidence type="ECO:0000313" key="1">
    <source>
        <dbReference type="EMBL" id="PHT89238.1"/>
    </source>
</evidence>
<organism evidence="1 2">
    <name type="scientific">Capsicum annuum</name>
    <name type="common">Capsicum pepper</name>
    <dbReference type="NCBI Taxonomy" id="4072"/>
    <lineage>
        <taxon>Eukaryota</taxon>
        <taxon>Viridiplantae</taxon>
        <taxon>Streptophyta</taxon>
        <taxon>Embryophyta</taxon>
        <taxon>Tracheophyta</taxon>
        <taxon>Spermatophyta</taxon>
        <taxon>Magnoliopsida</taxon>
        <taxon>eudicotyledons</taxon>
        <taxon>Gunneridae</taxon>
        <taxon>Pentapetalae</taxon>
        <taxon>asterids</taxon>
        <taxon>lamiids</taxon>
        <taxon>Solanales</taxon>
        <taxon>Solanaceae</taxon>
        <taxon>Solanoideae</taxon>
        <taxon>Capsiceae</taxon>
        <taxon>Capsicum</taxon>
    </lineage>
</organism>
<comment type="caution">
    <text evidence="1">The sequence shown here is derived from an EMBL/GenBank/DDBJ whole genome shotgun (WGS) entry which is preliminary data.</text>
</comment>
<reference evidence="1 2" key="1">
    <citation type="journal article" date="2014" name="Nat. Genet.">
        <title>Genome sequence of the hot pepper provides insights into the evolution of pungency in Capsicum species.</title>
        <authorList>
            <person name="Kim S."/>
            <person name="Park M."/>
            <person name="Yeom S.I."/>
            <person name="Kim Y.M."/>
            <person name="Lee J.M."/>
            <person name="Lee H.A."/>
            <person name="Seo E."/>
            <person name="Choi J."/>
            <person name="Cheong K."/>
            <person name="Kim K.T."/>
            <person name="Jung K."/>
            <person name="Lee G.W."/>
            <person name="Oh S.K."/>
            <person name="Bae C."/>
            <person name="Kim S.B."/>
            <person name="Lee H.Y."/>
            <person name="Kim S.Y."/>
            <person name="Kim M.S."/>
            <person name="Kang B.C."/>
            <person name="Jo Y.D."/>
            <person name="Yang H.B."/>
            <person name="Jeong H.J."/>
            <person name="Kang W.H."/>
            <person name="Kwon J.K."/>
            <person name="Shin C."/>
            <person name="Lim J.Y."/>
            <person name="Park J.H."/>
            <person name="Huh J.H."/>
            <person name="Kim J.S."/>
            <person name="Kim B.D."/>
            <person name="Cohen O."/>
            <person name="Paran I."/>
            <person name="Suh M.C."/>
            <person name="Lee S.B."/>
            <person name="Kim Y.K."/>
            <person name="Shin Y."/>
            <person name="Noh S.J."/>
            <person name="Park J."/>
            <person name="Seo Y.S."/>
            <person name="Kwon S.Y."/>
            <person name="Kim H.A."/>
            <person name="Park J.M."/>
            <person name="Kim H.J."/>
            <person name="Choi S.B."/>
            <person name="Bosland P.W."/>
            <person name="Reeves G."/>
            <person name="Jo S.H."/>
            <person name="Lee B.W."/>
            <person name="Cho H.T."/>
            <person name="Choi H.S."/>
            <person name="Lee M.S."/>
            <person name="Yu Y."/>
            <person name="Do Choi Y."/>
            <person name="Park B.S."/>
            <person name="van Deynze A."/>
            <person name="Ashrafi H."/>
            <person name="Hill T."/>
            <person name="Kim W.T."/>
            <person name="Pai H.S."/>
            <person name="Ahn H.K."/>
            <person name="Yeam I."/>
            <person name="Giovannoni J.J."/>
            <person name="Rose J.K."/>
            <person name="Sorensen I."/>
            <person name="Lee S.J."/>
            <person name="Kim R.W."/>
            <person name="Choi I.Y."/>
            <person name="Choi B.S."/>
            <person name="Lim J.S."/>
            <person name="Lee Y.H."/>
            <person name="Choi D."/>
        </authorList>
    </citation>
    <scope>NUCLEOTIDE SEQUENCE [LARGE SCALE GENOMIC DNA]</scope>
    <source>
        <strain evidence="2">cv. CM334</strain>
    </source>
</reference>
<gene>
    <name evidence="1" type="ORF">T459_04351</name>
</gene>
<dbReference type="EMBL" id="AYRZ02000002">
    <property type="protein sequence ID" value="PHT89238.1"/>
    <property type="molecule type" value="Genomic_DNA"/>
</dbReference>
<dbReference type="AlphaFoldDB" id="A0A2G3A4U3"/>
<reference evidence="1 2" key="2">
    <citation type="journal article" date="2017" name="Genome Biol.">
        <title>New reference genome sequences of hot pepper reveal the massive evolution of plant disease-resistance genes by retroduplication.</title>
        <authorList>
            <person name="Kim S."/>
            <person name="Park J."/>
            <person name="Yeom S.I."/>
            <person name="Kim Y.M."/>
            <person name="Seo E."/>
            <person name="Kim K.T."/>
            <person name="Kim M.S."/>
            <person name="Lee J.M."/>
            <person name="Cheong K."/>
            <person name="Shin H.S."/>
            <person name="Kim S.B."/>
            <person name="Han K."/>
            <person name="Lee J."/>
            <person name="Park M."/>
            <person name="Lee H.A."/>
            <person name="Lee H.Y."/>
            <person name="Lee Y."/>
            <person name="Oh S."/>
            <person name="Lee J.H."/>
            <person name="Choi E."/>
            <person name="Choi E."/>
            <person name="Lee S.E."/>
            <person name="Jeon J."/>
            <person name="Kim H."/>
            <person name="Choi G."/>
            <person name="Song H."/>
            <person name="Lee J."/>
            <person name="Lee S.C."/>
            <person name="Kwon J.K."/>
            <person name="Lee H.Y."/>
            <person name="Koo N."/>
            <person name="Hong Y."/>
            <person name="Kim R.W."/>
            <person name="Kang W.H."/>
            <person name="Huh J.H."/>
            <person name="Kang B.C."/>
            <person name="Yang T.J."/>
            <person name="Lee Y.H."/>
            <person name="Bennetzen J.L."/>
            <person name="Choi D."/>
        </authorList>
    </citation>
    <scope>NUCLEOTIDE SEQUENCE [LARGE SCALE GENOMIC DNA]</scope>
    <source>
        <strain evidence="2">cv. CM334</strain>
    </source>
</reference>
<name>A0A2G3A4U3_CAPAN</name>
<accession>A0A2G3A4U3</accession>